<accession>A0AAD5RCV3</accession>
<name>A0AAD5RCV3_PARTN</name>
<proteinExistence type="predicted"/>
<protein>
    <submittedName>
        <fullName evidence="1">Uncharacterized protein</fullName>
    </submittedName>
</protein>
<dbReference type="AlphaFoldDB" id="A0AAD5RCV3"/>
<organism evidence="1 2">
    <name type="scientific">Parelaphostrongylus tenuis</name>
    <name type="common">Meningeal worm</name>
    <dbReference type="NCBI Taxonomy" id="148309"/>
    <lineage>
        <taxon>Eukaryota</taxon>
        <taxon>Metazoa</taxon>
        <taxon>Ecdysozoa</taxon>
        <taxon>Nematoda</taxon>
        <taxon>Chromadorea</taxon>
        <taxon>Rhabditida</taxon>
        <taxon>Rhabditina</taxon>
        <taxon>Rhabditomorpha</taxon>
        <taxon>Strongyloidea</taxon>
        <taxon>Metastrongylidae</taxon>
        <taxon>Parelaphostrongylus</taxon>
    </lineage>
</organism>
<comment type="caution">
    <text evidence="1">The sequence shown here is derived from an EMBL/GenBank/DDBJ whole genome shotgun (WGS) entry which is preliminary data.</text>
</comment>
<evidence type="ECO:0000313" key="2">
    <source>
        <dbReference type="Proteomes" id="UP001196413"/>
    </source>
</evidence>
<gene>
    <name evidence="1" type="ORF">KIN20_036389</name>
</gene>
<keyword evidence="2" id="KW-1185">Reference proteome</keyword>
<evidence type="ECO:0000313" key="1">
    <source>
        <dbReference type="EMBL" id="KAJ1373860.1"/>
    </source>
</evidence>
<dbReference type="EMBL" id="JAHQIW010007359">
    <property type="protein sequence ID" value="KAJ1373860.1"/>
    <property type="molecule type" value="Genomic_DNA"/>
</dbReference>
<reference evidence="1" key="1">
    <citation type="submission" date="2021-06" db="EMBL/GenBank/DDBJ databases">
        <title>Parelaphostrongylus tenuis whole genome reference sequence.</title>
        <authorList>
            <person name="Garwood T.J."/>
            <person name="Larsen P.A."/>
            <person name="Fountain-Jones N.M."/>
            <person name="Garbe J.R."/>
            <person name="Macchietto M.G."/>
            <person name="Kania S.A."/>
            <person name="Gerhold R.W."/>
            <person name="Richards J.E."/>
            <person name="Wolf T.M."/>
        </authorList>
    </citation>
    <scope>NUCLEOTIDE SEQUENCE</scope>
    <source>
        <strain evidence="1">MNPRO001-30</strain>
        <tissue evidence="1">Meninges</tissue>
    </source>
</reference>
<sequence>MDETNCRVVATRICSSRERPPTRWTNVFVKRINQLYSYLHSHQVYSYQPIFYRSRYETRASGHARMKPPPWATVARTRDEWNMCRGLHNSEGVSSKYPKPNSFFANRQNYTLAVTTTTIRFMCTWPIIVANDFQKSYNYNFVKDEPLIEDSSWYVYAGRSLNMEINMKEDFGGRRKTACAAFRPLKEAADQITDRKLRANLFD</sequence>
<dbReference type="Proteomes" id="UP001196413">
    <property type="component" value="Unassembled WGS sequence"/>
</dbReference>